<dbReference type="EMBL" id="BOMW01000056">
    <property type="protein sequence ID" value="GIF07905.1"/>
    <property type="molecule type" value="Genomic_DNA"/>
</dbReference>
<evidence type="ECO:0000313" key="2">
    <source>
        <dbReference type="EMBL" id="GIF07905.1"/>
    </source>
</evidence>
<dbReference type="Proteomes" id="UP000629619">
    <property type="component" value="Unassembled WGS sequence"/>
</dbReference>
<dbReference type="AlphaFoldDB" id="A0A919NBZ6"/>
<proteinExistence type="predicted"/>
<name>A0A919NBZ6_9ACTN</name>
<sequence>MTSNLLAELIGGQRRPPGPPPALRMPAILHAAKHRAGPPLKIRRHTSDEGSPFWRWDCDNCGEYGGGRHHPDAVTRAMRHCREHPDHRSSLLPPAGCRQPDTYLPLHPMLYAVDDDPPPAPLDT</sequence>
<reference evidence="2" key="1">
    <citation type="submission" date="2021-01" db="EMBL/GenBank/DDBJ databases">
        <title>Whole genome shotgun sequence of Actinoplanes siamensis NBRC 109076.</title>
        <authorList>
            <person name="Komaki H."/>
            <person name="Tamura T."/>
        </authorList>
    </citation>
    <scope>NUCLEOTIDE SEQUENCE</scope>
    <source>
        <strain evidence="2">NBRC 109076</strain>
    </source>
</reference>
<accession>A0A919NBZ6</accession>
<feature type="region of interest" description="Disordered" evidence="1">
    <location>
        <begin position="1"/>
        <end position="23"/>
    </location>
</feature>
<gene>
    <name evidence="2" type="ORF">Asi03nite_54430</name>
</gene>
<evidence type="ECO:0000313" key="3">
    <source>
        <dbReference type="Proteomes" id="UP000629619"/>
    </source>
</evidence>
<organism evidence="2 3">
    <name type="scientific">Actinoplanes siamensis</name>
    <dbReference type="NCBI Taxonomy" id="1223317"/>
    <lineage>
        <taxon>Bacteria</taxon>
        <taxon>Bacillati</taxon>
        <taxon>Actinomycetota</taxon>
        <taxon>Actinomycetes</taxon>
        <taxon>Micromonosporales</taxon>
        <taxon>Micromonosporaceae</taxon>
        <taxon>Actinoplanes</taxon>
    </lineage>
</organism>
<keyword evidence="3" id="KW-1185">Reference proteome</keyword>
<evidence type="ECO:0000256" key="1">
    <source>
        <dbReference type="SAM" id="MobiDB-lite"/>
    </source>
</evidence>
<dbReference type="RefSeq" id="WP_203683288.1">
    <property type="nucleotide sequence ID" value="NZ_BOMW01000056.1"/>
</dbReference>
<comment type="caution">
    <text evidence="2">The sequence shown here is derived from an EMBL/GenBank/DDBJ whole genome shotgun (WGS) entry which is preliminary data.</text>
</comment>
<protein>
    <submittedName>
        <fullName evidence="2">Uncharacterized protein</fullName>
    </submittedName>
</protein>